<protein>
    <recommendedName>
        <fullName evidence="2">site-specific DNA-methyltransferase (adenine-specific)</fullName>
        <ecNumber evidence="2">2.1.1.72</ecNumber>
    </recommendedName>
</protein>
<dbReference type="EC" id="2.1.1.72" evidence="2"/>
<name>I4C962_DESTA</name>
<proteinExistence type="inferred from homology"/>
<comment type="similarity">
    <text evidence="1">Belongs to the N(4)/N(6)-methyltransferase family.</text>
</comment>
<keyword evidence="10" id="KW-0347">Helicase</keyword>
<evidence type="ECO:0000256" key="3">
    <source>
        <dbReference type="ARBA" id="ARBA00022603"/>
    </source>
</evidence>
<dbReference type="Pfam" id="PF22240">
    <property type="entry name" value="ISP_coupler"/>
    <property type="match status" value="1"/>
</dbReference>
<dbReference type="STRING" id="706587.Desti_3451"/>
<accession>I4C962</accession>
<dbReference type="HOGENOM" id="CLU_002151_1_1_7"/>
<dbReference type="Pfam" id="PF18135">
    <property type="entry name" value="Type_ISP_C"/>
    <property type="match status" value="1"/>
</dbReference>
<keyword evidence="5" id="KW-0680">Restriction system</keyword>
<dbReference type="PRINTS" id="PR00507">
    <property type="entry name" value="N12N6MTFRASE"/>
</dbReference>
<dbReference type="GO" id="GO:0004386">
    <property type="term" value="F:helicase activity"/>
    <property type="evidence" value="ECO:0007669"/>
    <property type="project" value="UniProtKB-KW"/>
</dbReference>
<evidence type="ECO:0000313" key="11">
    <source>
        <dbReference type="Proteomes" id="UP000006055"/>
    </source>
</evidence>
<dbReference type="OrthoDB" id="9804086at2"/>
<dbReference type="eggNOG" id="COG0286">
    <property type="taxonomic scope" value="Bacteria"/>
</dbReference>
<reference evidence="11" key="1">
    <citation type="submission" date="2012-06" db="EMBL/GenBank/DDBJ databases">
        <title>Complete sequence of chromosome of Desulfomonile tiedjei DSM 6799.</title>
        <authorList>
            <person name="Lucas S."/>
            <person name="Copeland A."/>
            <person name="Lapidus A."/>
            <person name="Glavina del Rio T."/>
            <person name="Dalin E."/>
            <person name="Tice H."/>
            <person name="Bruce D."/>
            <person name="Goodwin L."/>
            <person name="Pitluck S."/>
            <person name="Peters L."/>
            <person name="Ovchinnikova G."/>
            <person name="Zeytun A."/>
            <person name="Lu M."/>
            <person name="Kyrpides N."/>
            <person name="Mavromatis K."/>
            <person name="Ivanova N."/>
            <person name="Brettin T."/>
            <person name="Detter J.C."/>
            <person name="Han C."/>
            <person name="Larimer F."/>
            <person name="Land M."/>
            <person name="Hauser L."/>
            <person name="Markowitz V."/>
            <person name="Cheng J.-F."/>
            <person name="Hugenholtz P."/>
            <person name="Woyke T."/>
            <person name="Wu D."/>
            <person name="Spring S."/>
            <person name="Schroeder M."/>
            <person name="Brambilla E."/>
            <person name="Klenk H.-P."/>
            <person name="Eisen J.A."/>
        </authorList>
    </citation>
    <scope>NUCLEOTIDE SEQUENCE [LARGE SCALE GENOMIC DNA]</scope>
    <source>
        <strain evidence="11">ATCC 49306 / DSM 6799 / DCB-1</strain>
    </source>
</reference>
<dbReference type="EMBL" id="CP003360">
    <property type="protein sequence ID" value="AFM26103.1"/>
    <property type="molecule type" value="Genomic_DNA"/>
</dbReference>
<keyword evidence="10" id="KW-0547">Nucleotide-binding</keyword>
<feature type="domain" description="Type ISP restriction-modification enzyme LLaBIII C-terminal specificity" evidence="8">
    <location>
        <begin position="656"/>
        <end position="998"/>
    </location>
</feature>
<evidence type="ECO:0000259" key="9">
    <source>
        <dbReference type="Pfam" id="PF22240"/>
    </source>
</evidence>
<organism evidence="10 11">
    <name type="scientific">Desulfomonile tiedjei (strain ATCC 49306 / DSM 6799 / DCB-1)</name>
    <dbReference type="NCBI Taxonomy" id="706587"/>
    <lineage>
        <taxon>Bacteria</taxon>
        <taxon>Pseudomonadati</taxon>
        <taxon>Thermodesulfobacteriota</taxon>
        <taxon>Desulfomonilia</taxon>
        <taxon>Desulfomonilales</taxon>
        <taxon>Desulfomonilaceae</taxon>
        <taxon>Desulfomonile</taxon>
    </lineage>
</organism>
<evidence type="ECO:0000313" key="10">
    <source>
        <dbReference type="EMBL" id="AFM26103.1"/>
    </source>
</evidence>
<feature type="domain" description="DNA methylase adenine-specific" evidence="7">
    <location>
        <begin position="288"/>
        <end position="483"/>
    </location>
</feature>
<dbReference type="PATRIC" id="fig|706587.4.peg.3925"/>
<keyword evidence="10" id="KW-0067">ATP-binding</keyword>
<evidence type="ECO:0000259" key="7">
    <source>
        <dbReference type="Pfam" id="PF02384"/>
    </source>
</evidence>
<dbReference type="AlphaFoldDB" id="I4C962"/>
<keyword evidence="4" id="KW-0808">Transferase</keyword>
<dbReference type="InterPro" id="IPR053980">
    <property type="entry name" value="ISP_coupler"/>
</dbReference>
<dbReference type="Proteomes" id="UP000006055">
    <property type="component" value="Chromosome"/>
</dbReference>
<evidence type="ECO:0000256" key="2">
    <source>
        <dbReference type="ARBA" id="ARBA00011900"/>
    </source>
</evidence>
<evidence type="ECO:0000256" key="6">
    <source>
        <dbReference type="ARBA" id="ARBA00047942"/>
    </source>
</evidence>
<dbReference type="InterPro" id="IPR029063">
    <property type="entry name" value="SAM-dependent_MTases_sf"/>
</dbReference>
<dbReference type="GO" id="GO:0008170">
    <property type="term" value="F:N-methyltransferase activity"/>
    <property type="evidence" value="ECO:0007669"/>
    <property type="project" value="InterPro"/>
</dbReference>
<evidence type="ECO:0000256" key="4">
    <source>
        <dbReference type="ARBA" id="ARBA00022679"/>
    </source>
</evidence>
<sequence>MPTLDLKTNHKAVKEYYAGLEEFHRLGVIHETAVRAAFQRLLEHCCKQTKWTFVGEYKYLRKGQRPLSVDGAAVDGFKIPQAYWEAKDTQDDLPKEVQKKFEKGYPRNNIVFQSPDRAILWQDSRQILDGDITKPDTLVYVVKELFAYQPQSQRDWEAAVEEFKQDIPASAAKLVELIETERKDNKSFVKAFNSFSEVCRSSINPNLSDAAVEEMLVQHLLTERIFRKVFHNSEFTDRNIIAREIERVIHALTSRKFSREEFLRPLDRFYGALERRAETLDDYSQQQTFLNTVYEKFFQGFAVKQADTHGIVYTPQPIVDFMVRSVEEILKREFGKSLSDEGVHIIDPFVGTGNFVTRIMREMKKTSLPQKYSQELHCNEVMLLPYYVASMNIEHEYYERTGEYKPFEGICLVDTFELAESKQLSFMFTQENTERVEKLRKTKLFVIIGNPPYNAHQLDENDKNKNRKYKTMDKRVAETYSKDSLATNKNALSDPYVKAIRWASDKILESREGVVAFVSNSNFVSDFGFDGMRKHLLEDFDLIYVLDLGGNVRKNPKISGTTHNVFGIQVGVSINLFVRLQNHGSGRFFYSRVDDFWKKEQKFSLLESCGAFSAVKWEEMSPDGRHSWLTSGMQPDFPDLLPMGTKETKAGMGNSLFKLFSSGIKTNRDSWVYNFDETRLSANIRRIIETYNDHVIRWSSSFPRPDVDSFVEEDVSKISWSEGLKTSLQRGKVVQFRDTSIRKAHYRPFTSMRLYLDPILAERCYRMPIVFPSSHTETENLAICVGAYGRKAFSVLMVDGFPDVNFFGDPHQVFPLFTYSEDGSDRRENITDWATEQFSSSVKGKVNKRQIFHYIYAALHSPEYREKYQANLKRELPRIPAPKTIDQFCAFVSAGERLADLHINYESQPEHPLEKIENPDKTLNWRVEKMKLTKDKTAIVYNDFLTLAGIPPEAFEYRLGNRSALEWIIDRYQVHTDKRSGIVNDPNRADDPQYIVKLIGKIITVSLETMKTVKSLPQL</sequence>
<evidence type="ECO:0000256" key="5">
    <source>
        <dbReference type="ARBA" id="ARBA00022747"/>
    </source>
</evidence>
<dbReference type="KEGG" id="dti:Desti_3451"/>
<keyword evidence="11" id="KW-1185">Reference proteome</keyword>
<dbReference type="Pfam" id="PF02384">
    <property type="entry name" value="N6_Mtase"/>
    <property type="match status" value="1"/>
</dbReference>
<evidence type="ECO:0000259" key="8">
    <source>
        <dbReference type="Pfam" id="PF18135"/>
    </source>
</evidence>
<dbReference type="GO" id="GO:0009007">
    <property type="term" value="F:site-specific DNA-methyltransferase (adenine-specific) activity"/>
    <property type="evidence" value="ECO:0007669"/>
    <property type="project" value="UniProtKB-EC"/>
</dbReference>
<dbReference type="RefSeq" id="WP_014811237.1">
    <property type="nucleotide sequence ID" value="NC_018025.1"/>
</dbReference>
<dbReference type="PANTHER" id="PTHR33841">
    <property type="entry name" value="DNA METHYLTRANSFERASE YEEA-RELATED"/>
    <property type="match status" value="1"/>
</dbReference>
<dbReference type="GO" id="GO:0032259">
    <property type="term" value="P:methylation"/>
    <property type="evidence" value="ECO:0007669"/>
    <property type="project" value="UniProtKB-KW"/>
</dbReference>
<comment type="catalytic activity">
    <reaction evidence="6">
        <text>a 2'-deoxyadenosine in DNA + S-adenosyl-L-methionine = an N(6)-methyl-2'-deoxyadenosine in DNA + S-adenosyl-L-homocysteine + H(+)</text>
        <dbReference type="Rhea" id="RHEA:15197"/>
        <dbReference type="Rhea" id="RHEA-COMP:12418"/>
        <dbReference type="Rhea" id="RHEA-COMP:12419"/>
        <dbReference type="ChEBI" id="CHEBI:15378"/>
        <dbReference type="ChEBI" id="CHEBI:57856"/>
        <dbReference type="ChEBI" id="CHEBI:59789"/>
        <dbReference type="ChEBI" id="CHEBI:90615"/>
        <dbReference type="ChEBI" id="CHEBI:90616"/>
        <dbReference type="EC" id="2.1.1.72"/>
    </reaction>
</comment>
<keyword evidence="3" id="KW-0489">Methyltransferase</keyword>
<dbReference type="PANTHER" id="PTHR33841:SF1">
    <property type="entry name" value="DNA METHYLTRANSFERASE A"/>
    <property type="match status" value="1"/>
</dbReference>
<dbReference type="GO" id="GO:0009307">
    <property type="term" value="P:DNA restriction-modification system"/>
    <property type="evidence" value="ECO:0007669"/>
    <property type="project" value="UniProtKB-KW"/>
</dbReference>
<dbReference type="SUPFAM" id="SSF53335">
    <property type="entry name" value="S-adenosyl-L-methionine-dependent methyltransferases"/>
    <property type="match status" value="1"/>
</dbReference>
<feature type="domain" description="Type ISP restriction-modification enzyme coupler" evidence="9">
    <location>
        <begin position="161"/>
        <end position="282"/>
    </location>
</feature>
<evidence type="ECO:0000256" key="1">
    <source>
        <dbReference type="ARBA" id="ARBA00006594"/>
    </source>
</evidence>
<keyword evidence="10" id="KW-0378">Hydrolase</keyword>
<gene>
    <name evidence="10" type="ordered locus">Desti_3451</name>
</gene>
<dbReference type="Gene3D" id="3.40.50.150">
    <property type="entry name" value="Vaccinia Virus protein VP39"/>
    <property type="match status" value="1"/>
</dbReference>
<dbReference type="InterPro" id="IPR041635">
    <property type="entry name" value="Type_ISP_LLaBIII_C"/>
</dbReference>
<dbReference type="InterPro" id="IPR050953">
    <property type="entry name" value="N4_N6_ade-DNA_methylase"/>
</dbReference>
<dbReference type="REBASE" id="49190">
    <property type="entry name" value="Dti6799ORF3451P"/>
</dbReference>
<dbReference type="InterPro" id="IPR002052">
    <property type="entry name" value="DNA_methylase_N6_adenine_CS"/>
</dbReference>
<dbReference type="GO" id="GO:0003677">
    <property type="term" value="F:DNA binding"/>
    <property type="evidence" value="ECO:0007669"/>
    <property type="project" value="InterPro"/>
</dbReference>
<dbReference type="InterPro" id="IPR003356">
    <property type="entry name" value="DNA_methylase_A-5"/>
</dbReference>
<dbReference type="PROSITE" id="PS00092">
    <property type="entry name" value="N6_MTASE"/>
    <property type="match status" value="1"/>
</dbReference>